<feature type="compositionally biased region" description="Basic and acidic residues" evidence="5">
    <location>
        <begin position="64"/>
        <end position="75"/>
    </location>
</feature>
<evidence type="ECO:0000256" key="6">
    <source>
        <dbReference type="SAM" id="Phobius"/>
    </source>
</evidence>
<feature type="region of interest" description="Disordered" evidence="5">
    <location>
        <begin position="419"/>
        <end position="450"/>
    </location>
</feature>
<name>A0AAD5RQ57_9PEZI</name>
<protein>
    <submittedName>
        <fullName evidence="7">Uncharacterized protein</fullName>
    </submittedName>
</protein>
<dbReference type="SUPFAM" id="SSF144083">
    <property type="entry name" value="Magnesium transport protein CorA, transmembrane region"/>
    <property type="match status" value="1"/>
</dbReference>
<accession>A0AAD5RQ57</accession>
<proteinExistence type="predicted"/>
<keyword evidence="8" id="KW-1185">Reference proteome</keyword>
<dbReference type="InterPro" id="IPR045863">
    <property type="entry name" value="CorA_TM1_TM2"/>
</dbReference>
<feature type="compositionally biased region" description="Polar residues" evidence="5">
    <location>
        <begin position="42"/>
        <end position="52"/>
    </location>
</feature>
<evidence type="ECO:0000313" key="7">
    <source>
        <dbReference type="EMBL" id="KAJ2900282.1"/>
    </source>
</evidence>
<feature type="region of interest" description="Disordered" evidence="5">
    <location>
        <begin position="1"/>
        <end position="20"/>
    </location>
</feature>
<reference evidence="7" key="1">
    <citation type="submission" date="2022-07" db="EMBL/GenBank/DDBJ databases">
        <title>Draft genome sequence of Zalerion maritima ATCC 34329, a (micro)plastics degrading marine fungus.</title>
        <authorList>
            <person name="Paco A."/>
            <person name="Goncalves M.F.M."/>
            <person name="Rocha-Santos T.A.P."/>
            <person name="Alves A."/>
        </authorList>
    </citation>
    <scope>NUCLEOTIDE SEQUENCE</scope>
    <source>
        <strain evidence="7">ATCC 34329</strain>
    </source>
</reference>
<dbReference type="Gene3D" id="1.20.58.340">
    <property type="entry name" value="Magnesium transport protein CorA, transmembrane region"/>
    <property type="match status" value="1"/>
</dbReference>
<feature type="compositionally biased region" description="Polar residues" evidence="5">
    <location>
        <begin position="11"/>
        <end position="20"/>
    </location>
</feature>
<comment type="caution">
    <text evidence="7">The sequence shown here is derived from an EMBL/GenBank/DDBJ whole genome shotgun (WGS) entry which is preliminary data.</text>
</comment>
<feature type="region of interest" description="Disordered" evidence="5">
    <location>
        <begin position="607"/>
        <end position="630"/>
    </location>
</feature>
<dbReference type="GO" id="GO:0016020">
    <property type="term" value="C:membrane"/>
    <property type="evidence" value="ECO:0007669"/>
    <property type="project" value="UniProtKB-SubCell"/>
</dbReference>
<feature type="transmembrane region" description="Helical" evidence="6">
    <location>
        <begin position="556"/>
        <end position="576"/>
    </location>
</feature>
<keyword evidence="2 6" id="KW-0812">Transmembrane</keyword>
<feature type="transmembrane region" description="Helical" evidence="6">
    <location>
        <begin position="525"/>
        <end position="544"/>
    </location>
</feature>
<evidence type="ECO:0000313" key="8">
    <source>
        <dbReference type="Proteomes" id="UP001201980"/>
    </source>
</evidence>
<dbReference type="AlphaFoldDB" id="A0AAD5RQ57"/>
<feature type="compositionally biased region" description="Polar residues" evidence="5">
    <location>
        <begin position="105"/>
        <end position="116"/>
    </location>
</feature>
<feature type="region of interest" description="Disordered" evidence="5">
    <location>
        <begin position="42"/>
        <end position="116"/>
    </location>
</feature>
<comment type="subcellular location">
    <subcellularLocation>
        <location evidence="1">Membrane</location>
        <topology evidence="1">Multi-pass membrane protein</topology>
    </subcellularLocation>
</comment>
<evidence type="ECO:0000256" key="4">
    <source>
        <dbReference type="ARBA" id="ARBA00023136"/>
    </source>
</evidence>
<dbReference type="EMBL" id="JAKWBI020000175">
    <property type="protein sequence ID" value="KAJ2900282.1"/>
    <property type="molecule type" value="Genomic_DNA"/>
</dbReference>
<gene>
    <name evidence="7" type="ORF">MKZ38_002500</name>
</gene>
<evidence type="ECO:0000256" key="1">
    <source>
        <dbReference type="ARBA" id="ARBA00004141"/>
    </source>
</evidence>
<evidence type="ECO:0000256" key="2">
    <source>
        <dbReference type="ARBA" id="ARBA00022692"/>
    </source>
</evidence>
<sequence>MDATPRFQIEPLTSTETPSPSVTIPLVLQYIAGMSFTRSNTFVLPSKQSSPEPRTAEPRPPSSTHHEGLHPDIRIDGNGTKGGESGEAQTKPPDSPMPNPDTPSATPLKQEQQIQRPQHRLTLIEVCRGSHTDGALGMDEPSMELRSLSPSASPDFFTRHATIGTRFAYERVMRPAVVPSRHRPWQHWEFEYFCRCFYEEQLVESPGGSAVAVCQDTGREIMCYDWARPEVNKRVTLMVLSRKCSFWSRDGCENGDSEVTILCDQLPSKICLQNQVIDLVESRFMGGCADPFSDTAELSEGNGANGQIVDIGVSRLVESMYDCLYRQFERGSPLDSSSSLHHPAAFFPLKWIASEYEHLLAFLTFRTVSMRSRGWALRRGNRHERAECTQVERDWAQFRSAEYIEALLLGIEAVGMSEYYSPSSGPPPPRRRRDSDHHRGRSRAPSPVPNLLLSAVGPRADHYLSGWESVEPDPWAALRVDLQWLYQGLRQRRLDYDRVTQSIAALASIQEAARTHLVAKKTSRITLLAVIFTPLALLAGYFSMAEIYLPGGGKGWVYPAIAVPIIAALFFWYVGWRKRQRFSGGRGVGCRDILDLAERGCLPVGRRQERQERQRPDLDDTVRGRAGDGE</sequence>
<organism evidence="7 8">
    <name type="scientific">Zalerion maritima</name>
    <dbReference type="NCBI Taxonomy" id="339359"/>
    <lineage>
        <taxon>Eukaryota</taxon>
        <taxon>Fungi</taxon>
        <taxon>Dikarya</taxon>
        <taxon>Ascomycota</taxon>
        <taxon>Pezizomycotina</taxon>
        <taxon>Sordariomycetes</taxon>
        <taxon>Lulworthiomycetidae</taxon>
        <taxon>Lulworthiales</taxon>
        <taxon>Lulworthiaceae</taxon>
        <taxon>Zalerion</taxon>
    </lineage>
</organism>
<keyword evidence="3 6" id="KW-1133">Transmembrane helix</keyword>
<evidence type="ECO:0000256" key="3">
    <source>
        <dbReference type="ARBA" id="ARBA00022989"/>
    </source>
</evidence>
<dbReference type="Proteomes" id="UP001201980">
    <property type="component" value="Unassembled WGS sequence"/>
</dbReference>
<evidence type="ECO:0000256" key="5">
    <source>
        <dbReference type="SAM" id="MobiDB-lite"/>
    </source>
</evidence>
<keyword evidence="4 6" id="KW-0472">Membrane</keyword>